<reference evidence="1" key="2">
    <citation type="submission" date="2021-09" db="EMBL/GenBank/DDBJ databases">
        <authorList>
            <person name="Gilroy R."/>
        </authorList>
    </citation>
    <scope>NUCLEOTIDE SEQUENCE</scope>
    <source>
        <strain evidence="1">CHK165-8395</strain>
    </source>
</reference>
<gene>
    <name evidence="1" type="ORF">K8U81_12855</name>
</gene>
<sequence length="222" mass="25699">MDNNIHETIKDIKSKFRLFMNGMVSQSMREKGMEYKLNFGIEYPRIKEIAAGYEPDHELAQALWKENIRECKILAGLLQPADTFYPEIADIWIEGMDYPELAEYTVMNLFQRLPYASEVVFRWMADEREMFQLCGFLLMARLLMKGERLNERAEAEFLDQACTAVEGDCGPVQKAASVALRKYAHQSRENKRTVSKQLGIWAKSEKPAVRALAEEIKVDLEF</sequence>
<dbReference type="AlphaFoldDB" id="A0A921FGL3"/>
<dbReference type="EMBL" id="DYXD01000271">
    <property type="protein sequence ID" value="HJF09049.1"/>
    <property type="molecule type" value="Genomic_DNA"/>
</dbReference>
<protein>
    <submittedName>
        <fullName evidence="1">DNA alkylation repair protein</fullName>
    </submittedName>
</protein>
<dbReference type="InterPro" id="IPR016024">
    <property type="entry name" value="ARM-type_fold"/>
</dbReference>
<dbReference type="Proteomes" id="UP000718012">
    <property type="component" value="Unassembled WGS sequence"/>
</dbReference>
<evidence type="ECO:0000313" key="1">
    <source>
        <dbReference type="EMBL" id="HJF09049.1"/>
    </source>
</evidence>
<dbReference type="Pfam" id="PF08713">
    <property type="entry name" value="DNA_alkylation"/>
    <property type="match status" value="1"/>
</dbReference>
<dbReference type="PANTHER" id="PTHR41291:SF1">
    <property type="entry name" value="DNA ALKYLATION REPAIR PROTEIN"/>
    <property type="match status" value="1"/>
</dbReference>
<reference evidence="1" key="1">
    <citation type="journal article" date="2021" name="PeerJ">
        <title>Extensive microbial diversity within the chicken gut microbiome revealed by metagenomics and culture.</title>
        <authorList>
            <person name="Gilroy R."/>
            <person name="Ravi A."/>
            <person name="Getino M."/>
            <person name="Pursley I."/>
            <person name="Horton D.L."/>
            <person name="Alikhan N.F."/>
            <person name="Baker D."/>
            <person name="Gharbi K."/>
            <person name="Hall N."/>
            <person name="Watson M."/>
            <person name="Adriaenssens E.M."/>
            <person name="Foster-Nyarko E."/>
            <person name="Jarju S."/>
            <person name="Secka A."/>
            <person name="Antonio M."/>
            <person name="Oren A."/>
            <person name="Chaudhuri R.R."/>
            <person name="La Ragione R."/>
            <person name="Hildebrand F."/>
            <person name="Pallen M.J."/>
        </authorList>
    </citation>
    <scope>NUCLEOTIDE SEQUENCE</scope>
    <source>
        <strain evidence="1">CHK165-8395</strain>
    </source>
</reference>
<proteinExistence type="predicted"/>
<dbReference type="PANTHER" id="PTHR41291">
    <property type="entry name" value="DNA ALKYLATION REPAIR PROTEIN"/>
    <property type="match status" value="1"/>
</dbReference>
<accession>A0A921FGL3</accession>
<comment type="caution">
    <text evidence="1">The sequence shown here is derived from an EMBL/GenBank/DDBJ whole genome shotgun (WGS) entry which is preliminary data.</text>
</comment>
<dbReference type="InterPro" id="IPR014825">
    <property type="entry name" value="DNA_alkylation"/>
</dbReference>
<dbReference type="SUPFAM" id="SSF48371">
    <property type="entry name" value="ARM repeat"/>
    <property type="match status" value="1"/>
</dbReference>
<organism evidence="1 2">
    <name type="scientific">Phocaeicola coprocola</name>
    <dbReference type="NCBI Taxonomy" id="310298"/>
    <lineage>
        <taxon>Bacteria</taxon>
        <taxon>Pseudomonadati</taxon>
        <taxon>Bacteroidota</taxon>
        <taxon>Bacteroidia</taxon>
        <taxon>Bacteroidales</taxon>
        <taxon>Bacteroidaceae</taxon>
        <taxon>Phocaeicola</taxon>
    </lineage>
</organism>
<evidence type="ECO:0000313" key="2">
    <source>
        <dbReference type="Proteomes" id="UP000718012"/>
    </source>
</evidence>
<name>A0A921FGL3_9BACT</name>
<dbReference type="CDD" id="cd06561">
    <property type="entry name" value="AlkD_like"/>
    <property type="match status" value="1"/>
</dbReference>
<dbReference type="Gene3D" id="1.25.10.90">
    <property type="match status" value="1"/>
</dbReference>